<gene>
    <name evidence="3" type="ORF">K8V08_01365</name>
</gene>
<dbReference type="PANTHER" id="PTHR34473:SF3">
    <property type="entry name" value="TRANSMEMBRANE PROTEIN-RELATED"/>
    <property type="match status" value="1"/>
</dbReference>
<organism evidence="3 4">
    <name type="scientific">Brevibacterium senegalense</name>
    <dbReference type="NCBI Taxonomy" id="1033736"/>
    <lineage>
        <taxon>Bacteria</taxon>
        <taxon>Bacillati</taxon>
        <taxon>Actinomycetota</taxon>
        <taxon>Actinomycetes</taxon>
        <taxon>Micrococcales</taxon>
        <taxon>Brevibacteriaceae</taxon>
        <taxon>Brevibacterium</taxon>
    </lineage>
</organism>
<keyword evidence="1" id="KW-1133">Transmembrane helix</keyword>
<dbReference type="Proteomes" id="UP000784435">
    <property type="component" value="Unassembled WGS sequence"/>
</dbReference>
<feature type="transmembrane region" description="Helical" evidence="1">
    <location>
        <begin position="20"/>
        <end position="40"/>
    </location>
</feature>
<feature type="transmembrane region" description="Helical" evidence="1">
    <location>
        <begin position="46"/>
        <end position="68"/>
    </location>
</feature>
<dbReference type="Pfam" id="PF03703">
    <property type="entry name" value="bPH_2"/>
    <property type="match status" value="1"/>
</dbReference>
<dbReference type="PANTHER" id="PTHR34473">
    <property type="entry name" value="UPF0699 TRANSMEMBRANE PROTEIN YDBS"/>
    <property type="match status" value="1"/>
</dbReference>
<keyword evidence="1" id="KW-0472">Membrane</keyword>
<dbReference type="InterPro" id="IPR005182">
    <property type="entry name" value="YdbS-like_PH"/>
</dbReference>
<comment type="caution">
    <text evidence="3">The sequence shown here is derived from an EMBL/GenBank/DDBJ whole genome shotgun (WGS) entry which is preliminary data.</text>
</comment>
<protein>
    <submittedName>
        <fullName evidence="3">PH domain-containing protein</fullName>
    </submittedName>
</protein>
<reference evidence="3" key="2">
    <citation type="submission" date="2021-09" db="EMBL/GenBank/DDBJ databases">
        <authorList>
            <person name="Gilroy R."/>
        </authorList>
    </citation>
    <scope>NUCLEOTIDE SEQUENCE</scope>
    <source>
        <strain evidence="3">ChiGjej5B5-7349</strain>
    </source>
</reference>
<dbReference type="EMBL" id="DYUK01000029">
    <property type="protein sequence ID" value="HJG79042.1"/>
    <property type="molecule type" value="Genomic_DNA"/>
</dbReference>
<evidence type="ECO:0000313" key="4">
    <source>
        <dbReference type="Proteomes" id="UP000784435"/>
    </source>
</evidence>
<proteinExistence type="predicted"/>
<keyword evidence="1" id="KW-0812">Transmembrane</keyword>
<evidence type="ECO:0000259" key="2">
    <source>
        <dbReference type="Pfam" id="PF03703"/>
    </source>
</evidence>
<reference evidence="3" key="1">
    <citation type="journal article" date="2021" name="PeerJ">
        <title>Extensive microbial diversity within the chicken gut microbiome revealed by metagenomics and culture.</title>
        <authorList>
            <person name="Gilroy R."/>
            <person name="Ravi A."/>
            <person name="Getino M."/>
            <person name="Pursley I."/>
            <person name="Horton D.L."/>
            <person name="Alikhan N.F."/>
            <person name="Baker D."/>
            <person name="Gharbi K."/>
            <person name="Hall N."/>
            <person name="Watson M."/>
            <person name="Adriaenssens E.M."/>
            <person name="Foster-Nyarko E."/>
            <person name="Jarju S."/>
            <person name="Secka A."/>
            <person name="Antonio M."/>
            <person name="Oren A."/>
            <person name="Chaudhuri R.R."/>
            <person name="La Ragione R."/>
            <person name="Hildebrand F."/>
            <person name="Pallen M.J."/>
        </authorList>
    </citation>
    <scope>NUCLEOTIDE SEQUENCE</scope>
    <source>
        <strain evidence="3">ChiGjej5B5-7349</strain>
    </source>
</reference>
<sequence>MTPLNPVSPKYAGVRIVRSVLQWGAFVLVFAVLAIVGLVIDETVVVIISLAFIVPFLVGMIIEIIIVFRQVRALGYREREHDLLLQRGIMFRSTTVIPYGRLQYVEVTAGPIMRALGLATVTMHTASASTDASLPGLPRAEAEALRDSIAARGGARLAGL</sequence>
<dbReference type="AlphaFoldDB" id="A0A921MBK8"/>
<feature type="domain" description="YdbS-like PH" evidence="2">
    <location>
        <begin position="72"/>
        <end position="149"/>
    </location>
</feature>
<evidence type="ECO:0000313" key="3">
    <source>
        <dbReference type="EMBL" id="HJG79042.1"/>
    </source>
</evidence>
<name>A0A921MBK8_9MICO</name>
<accession>A0A921MBK8</accession>
<evidence type="ECO:0000256" key="1">
    <source>
        <dbReference type="SAM" id="Phobius"/>
    </source>
</evidence>